<gene>
    <name evidence="12" type="ORF">VCB98_04035</name>
</gene>
<keyword evidence="8 10" id="KW-0472">Membrane</keyword>
<reference evidence="12 13" key="1">
    <citation type="submission" date="2023-12" db="EMBL/GenBank/DDBJ databases">
        <title>Whole-genome sequencing of halo(alkali)philic microorganisms from hypersaline lakes.</title>
        <authorList>
            <person name="Sorokin D.Y."/>
            <person name="Merkel A.Y."/>
            <person name="Messina E."/>
            <person name="Yakimov M."/>
        </authorList>
    </citation>
    <scope>NUCLEOTIDE SEQUENCE [LARGE SCALE GENOMIC DNA]</scope>
    <source>
        <strain evidence="12 13">AB-CW1</strain>
    </source>
</reference>
<dbReference type="InterPro" id="IPR010817">
    <property type="entry name" value="HemY_N"/>
</dbReference>
<dbReference type="RefSeq" id="WP_346050614.1">
    <property type="nucleotide sequence ID" value="NZ_JAYGII010000005.1"/>
</dbReference>
<keyword evidence="4" id="KW-1003">Cell membrane</keyword>
<accession>A0AAP6MM93</accession>
<comment type="subcellular location">
    <subcellularLocation>
        <location evidence="2">Cell inner membrane</location>
        <topology evidence="2">Multi-pass membrane protein</topology>
    </subcellularLocation>
</comment>
<name>A0AAP6MM93_9GAMM</name>
<comment type="caution">
    <text evidence="12">The sequence shown here is derived from an EMBL/GenBank/DDBJ whole genome shotgun (WGS) entry which is preliminary data.</text>
</comment>
<keyword evidence="6 10" id="KW-0812">Transmembrane</keyword>
<keyword evidence="5" id="KW-0997">Cell inner membrane</keyword>
<dbReference type="SMART" id="SM00028">
    <property type="entry name" value="TPR"/>
    <property type="match status" value="3"/>
</dbReference>
<evidence type="ECO:0000256" key="6">
    <source>
        <dbReference type="ARBA" id="ARBA00022692"/>
    </source>
</evidence>
<evidence type="ECO:0000313" key="13">
    <source>
        <dbReference type="Proteomes" id="UP001302316"/>
    </source>
</evidence>
<evidence type="ECO:0000256" key="1">
    <source>
        <dbReference type="ARBA" id="ARBA00002962"/>
    </source>
</evidence>
<dbReference type="InterPro" id="IPR019734">
    <property type="entry name" value="TPR_rpt"/>
</dbReference>
<dbReference type="Proteomes" id="UP001302316">
    <property type="component" value="Unassembled WGS sequence"/>
</dbReference>
<evidence type="ECO:0000259" key="11">
    <source>
        <dbReference type="Pfam" id="PF07219"/>
    </source>
</evidence>
<dbReference type="Pfam" id="PF07219">
    <property type="entry name" value="HemY_N"/>
    <property type="match status" value="1"/>
</dbReference>
<evidence type="ECO:0000256" key="2">
    <source>
        <dbReference type="ARBA" id="ARBA00004429"/>
    </source>
</evidence>
<dbReference type="InterPro" id="IPR005254">
    <property type="entry name" value="Heme_biosyn_assoc_TPR_pro"/>
</dbReference>
<dbReference type="GO" id="GO:0005886">
    <property type="term" value="C:plasma membrane"/>
    <property type="evidence" value="ECO:0007669"/>
    <property type="project" value="UniProtKB-SubCell"/>
</dbReference>
<keyword evidence="9" id="KW-0627">Porphyrin biosynthesis</keyword>
<dbReference type="NCBIfam" id="TIGR00540">
    <property type="entry name" value="TPR_hemY_coli"/>
    <property type="match status" value="1"/>
</dbReference>
<protein>
    <submittedName>
        <fullName evidence="12">Heme biosynthesis HemY N-terminal domain-containing protein</fullName>
    </submittedName>
</protein>
<evidence type="ECO:0000256" key="9">
    <source>
        <dbReference type="ARBA" id="ARBA00023244"/>
    </source>
</evidence>
<dbReference type="EMBL" id="JAYGII010000005">
    <property type="protein sequence ID" value="MEA5444986.1"/>
    <property type="molecule type" value="Genomic_DNA"/>
</dbReference>
<organism evidence="12 13">
    <name type="scientific">Natronospira elongata</name>
    <dbReference type="NCBI Taxonomy" id="3110268"/>
    <lineage>
        <taxon>Bacteria</taxon>
        <taxon>Pseudomonadati</taxon>
        <taxon>Pseudomonadota</taxon>
        <taxon>Gammaproteobacteria</taxon>
        <taxon>Natronospirales</taxon>
        <taxon>Natronospiraceae</taxon>
        <taxon>Natronospira</taxon>
    </lineage>
</organism>
<evidence type="ECO:0000256" key="10">
    <source>
        <dbReference type="SAM" id="Phobius"/>
    </source>
</evidence>
<keyword evidence="13" id="KW-1185">Reference proteome</keyword>
<proteinExistence type="predicted"/>
<evidence type="ECO:0000256" key="4">
    <source>
        <dbReference type="ARBA" id="ARBA00022475"/>
    </source>
</evidence>
<dbReference type="GO" id="GO:0042168">
    <property type="term" value="P:heme metabolic process"/>
    <property type="evidence" value="ECO:0007669"/>
    <property type="project" value="InterPro"/>
</dbReference>
<dbReference type="InterPro" id="IPR011990">
    <property type="entry name" value="TPR-like_helical_dom_sf"/>
</dbReference>
<dbReference type="AlphaFoldDB" id="A0AAP6MM93"/>
<dbReference type="Gene3D" id="1.25.40.10">
    <property type="entry name" value="Tetratricopeptide repeat domain"/>
    <property type="match status" value="2"/>
</dbReference>
<feature type="transmembrane region" description="Helical" evidence="10">
    <location>
        <begin position="32"/>
        <end position="59"/>
    </location>
</feature>
<evidence type="ECO:0000256" key="8">
    <source>
        <dbReference type="ARBA" id="ARBA00023136"/>
    </source>
</evidence>
<comment type="pathway">
    <text evidence="3">Porphyrin-containing compound metabolism; protoheme biosynthesis.</text>
</comment>
<dbReference type="GO" id="GO:0006779">
    <property type="term" value="P:porphyrin-containing compound biosynthetic process"/>
    <property type="evidence" value="ECO:0007669"/>
    <property type="project" value="UniProtKB-KW"/>
</dbReference>
<feature type="domain" description="HemY N-terminal" evidence="11">
    <location>
        <begin position="26"/>
        <end position="132"/>
    </location>
</feature>
<evidence type="ECO:0000313" key="12">
    <source>
        <dbReference type="EMBL" id="MEA5444986.1"/>
    </source>
</evidence>
<dbReference type="SUPFAM" id="SSF48452">
    <property type="entry name" value="TPR-like"/>
    <property type="match status" value="1"/>
</dbReference>
<comment type="function">
    <text evidence="1">Involved in a late step of protoheme IX synthesis.</text>
</comment>
<evidence type="ECO:0000256" key="5">
    <source>
        <dbReference type="ARBA" id="ARBA00022519"/>
    </source>
</evidence>
<evidence type="ECO:0000256" key="3">
    <source>
        <dbReference type="ARBA" id="ARBA00004744"/>
    </source>
</evidence>
<evidence type="ECO:0000256" key="7">
    <source>
        <dbReference type="ARBA" id="ARBA00022989"/>
    </source>
</evidence>
<sequence>MRRLLWFLLILLLAIGIGLLLRQDTGYALMSWAGWSVEMSLAMLAVFLLLGLTVLYYLLRLLRGLFRMPRRLRAGLRSWRRRRARRALTRGLIDLAEGRWQTAEKTLGRTAEDSETPLINYLVAARAAQLQGAHQRRDVYLKNAYEQTPSATVAVLLTQAELQLAHGQHEHALATLRRLQELSPGHRFGLRLLARAYQAVEDWASLHQILPQLRRQDVFRREEMETIERDCFRRLLQQRGSEGRHDVVAELWQKVPRRLRREQGLYRDYIRALLATDAQQTAERAIEDYLKAEWDIELVLLYGALEGGDPARRLKRAEDWLRYHPQDPSLLLSLARLCVRNELWGKARQYLDQSLTLEPSPDGFEELGRLLEHLGEQDRAATAYRQGLELAVRRQVGEPGTQAPIVPSPR</sequence>
<keyword evidence="7 10" id="KW-1133">Transmembrane helix</keyword>